<comment type="caution">
    <text evidence="3">The sequence shown here is derived from an EMBL/GenBank/DDBJ whole genome shotgun (WGS) entry which is preliminary data.</text>
</comment>
<dbReference type="GO" id="GO:0031177">
    <property type="term" value="F:phosphopantetheine binding"/>
    <property type="evidence" value="ECO:0007669"/>
    <property type="project" value="TreeGrafter"/>
</dbReference>
<dbReference type="InterPro" id="IPR010071">
    <property type="entry name" value="AA_adenyl_dom"/>
</dbReference>
<dbReference type="AlphaFoldDB" id="U4QWR3"/>
<protein>
    <recommendedName>
        <fullName evidence="5">Thioester reductase</fullName>
    </recommendedName>
</protein>
<sequence>MSFQSITNIISQKAADIPDAVAIVCNKEGISYKDLDRKSNAFAGILIQRGIKKESVVGIMMTRSIEMIIAMIGILKAGAAYMPIDPGCPAPRIEYMIDDSNMELLLINDGTKDGFIFDEKTINITTALAEYPSLLEDFTKTDICPEDLAYILYTSGSTGKPKGVMIEHKSVTNIVKAIPEFMGLEDGGKLLSITKIVFDIFVIESLLALAHGMEIYLANERELYNPRLLGKIIVKNNINIIQMTPSTVQYFLSCDKELNYLRNIETMIIGGEVFPKSLRDQIKKHSTAKIYNAYGPTEATVYCLVSDVTDKGIVDIGKPLSNYTTFIINENGELDNKGELYIGGVGVARGYINKPMLTEENFVFLPEISSDRLYKTGDLVERLPDGSINYLYRLDYQIKISGYRIELGEIECVIMEYDNIKQAAVVVKSDNDNNQYLCAVYSTYNEISESDLKKYLKSKLPQYMIPSIFVHTEKMPVNNNGKIDRNALKVSI</sequence>
<evidence type="ECO:0008006" key="5">
    <source>
        <dbReference type="Google" id="ProtNLM"/>
    </source>
</evidence>
<organism evidence="3 4">
    <name type="scientific">Ruminiclostridium papyrosolvens C7</name>
    <dbReference type="NCBI Taxonomy" id="1330534"/>
    <lineage>
        <taxon>Bacteria</taxon>
        <taxon>Bacillati</taxon>
        <taxon>Bacillota</taxon>
        <taxon>Clostridia</taxon>
        <taxon>Eubacteriales</taxon>
        <taxon>Oscillospiraceae</taxon>
        <taxon>Ruminiclostridium</taxon>
    </lineage>
</organism>
<evidence type="ECO:0000313" key="4">
    <source>
        <dbReference type="Proteomes" id="UP000016860"/>
    </source>
</evidence>
<accession>U4QWR3</accession>
<dbReference type="Gene3D" id="3.40.50.980">
    <property type="match status" value="2"/>
</dbReference>
<dbReference type="InterPro" id="IPR020845">
    <property type="entry name" value="AMP-binding_CS"/>
</dbReference>
<dbReference type="PANTHER" id="PTHR45527:SF1">
    <property type="entry name" value="FATTY ACID SYNTHASE"/>
    <property type="match status" value="1"/>
</dbReference>
<dbReference type="InterPro" id="IPR045851">
    <property type="entry name" value="AMP-bd_C_sf"/>
</dbReference>
<dbReference type="CDD" id="cd05930">
    <property type="entry name" value="A_NRPS"/>
    <property type="match status" value="1"/>
</dbReference>
<dbReference type="PANTHER" id="PTHR45527">
    <property type="entry name" value="NONRIBOSOMAL PEPTIDE SYNTHETASE"/>
    <property type="match status" value="1"/>
</dbReference>
<reference evidence="3 4" key="1">
    <citation type="journal article" date="2013" name="Genome Announc.">
        <title>Draft Genome Sequence of the Cellulolytic Bacterium Clostridium papyrosolvens C7 (ATCC 700395).</title>
        <authorList>
            <person name="Zepeda V."/>
            <person name="Dassa B."/>
            <person name="Borovok I."/>
            <person name="Lamed R."/>
            <person name="Bayer E.A."/>
            <person name="Cate J.H."/>
        </authorList>
    </citation>
    <scope>NUCLEOTIDE SEQUENCE [LARGE SCALE GENOMIC DNA]</scope>
    <source>
        <strain evidence="3 4">C7</strain>
    </source>
</reference>
<dbReference type="PATRIC" id="fig|1330534.3.peg.3875"/>
<dbReference type="InterPro" id="IPR025110">
    <property type="entry name" value="AMP-bd_C"/>
</dbReference>
<feature type="domain" description="AMP-binding enzyme C-terminal" evidence="2">
    <location>
        <begin position="409"/>
        <end position="482"/>
    </location>
</feature>
<dbReference type="InterPro" id="IPR000873">
    <property type="entry name" value="AMP-dep_synth/lig_dom"/>
</dbReference>
<dbReference type="GO" id="GO:0043041">
    <property type="term" value="P:amino acid activation for nonribosomal peptide biosynthetic process"/>
    <property type="evidence" value="ECO:0007669"/>
    <property type="project" value="TreeGrafter"/>
</dbReference>
<dbReference type="Proteomes" id="UP000016860">
    <property type="component" value="Unassembled WGS sequence"/>
</dbReference>
<gene>
    <name evidence="3" type="ORF">L323_19530</name>
</gene>
<dbReference type="RefSeq" id="WP_020817258.1">
    <property type="nucleotide sequence ID" value="NZ_ATAY01000098.1"/>
</dbReference>
<dbReference type="Gene3D" id="2.30.38.10">
    <property type="entry name" value="Luciferase, Domain 3"/>
    <property type="match status" value="1"/>
</dbReference>
<evidence type="ECO:0000313" key="3">
    <source>
        <dbReference type="EMBL" id="EPR07718.1"/>
    </source>
</evidence>
<dbReference type="PROSITE" id="PS00455">
    <property type="entry name" value="AMP_BINDING"/>
    <property type="match status" value="1"/>
</dbReference>
<dbReference type="STRING" id="1330534.L323_19530"/>
<evidence type="ECO:0000259" key="1">
    <source>
        <dbReference type="Pfam" id="PF00501"/>
    </source>
</evidence>
<name>U4QWR3_9FIRM</name>
<dbReference type="InterPro" id="IPR020459">
    <property type="entry name" value="AMP-binding"/>
</dbReference>
<proteinExistence type="predicted"/>
<dbReference type="PRINTS" id="PR00154">
    <property type="entry name" value="AMPBINDING"/>
</dbReference>
<dbReference type="EMBL" id="ATAY01000098">
    <property type="protein sequence ID" value="EPR07718.1"/>
    <property type="molecule type" value="Genomic_DNA"/>
</dbReference>
<feature type="domain" description="AMP-dependent synthetase/ligase" evidence="1">
    <location>
        <begin position="12"/>
        <end position="351"/>
    </location>
</feature>
<dbReference type="SUPFAM" id="SSF56801">
    <property type="entry name" value="Acetyl-CoA synthetase-like"/>
    <property type="match status" value="1"/>
</dbReference>
<dbReference type="Pfam" id="PF13193">
    <property type="entry name" value="AMP-binding_C"/>
    <property type="match status" value="1"/>
</dbReference>
<dbReference type="Pfam" id="PF00501">
    <property type="entry name" value="AMP-binding"/>
    <property type="match status" value="1"/>
</dbReference>
<dbReference type="FunFam" id="3.40.50.980:FF:000001">
    <property type="entry name" value="Non-ribosomal peptide synthetase"/>
    <property type="match status" value="1"/>
</dbReference>
<dbReference type="Gene3D" id="3.30.300.30">
    <property type="match status" value="1"/>
</dbReference>
<dbReference type="GO" id="GO:0044550">
    <property type="term" value="P:secondary metabolite biosynthetic process"/>
    <property type="evidence" value="ECO:0007669"/>
    <property type="project" value="TreeGrafter"/>
</dbReference>
<evidence type="ECO:0000259" key="2">
    <source>
        <dbReference type="Pfam" id="PF13193"/>
    </source>
</evidence>
<dbReference type="GO" id="GO:0005737">
    <property type="term" value="C:cytoplasm"/>
    <property type="evidence" value="ECO:0007669"/>
    <property type="project" value="TreeGrafter"/>
</dbReference>
<dbReference type="NCBIfam" id="TIGR01733">
    <property type="entry name" value="AA-adenyl-dom"/>
    <property type="match status" value="1"/>
</dbReference>